<dbReference type="Proteomes" id="UP000579281">
    <property type="component" value="Unassembled WGS sequence"/>
</dbReference>
<sequence>MKYSTVEIFQKFKSSYRTIKGLWLKRYTSAKALSIYIEVIILYLRIITKTFRKGGTAHG</sequence>
<comment type="caution">
    <text evidence="1">The sequence shown here is derived from an EMBL/GenBank/DDBJ whole genome shotgun (WGS) entry which is preliminary data.</text>
</comment>
<evidence type="ECO:0000313" key="1">
    <source>
        <dbReference type="EMBL" id="MBB6218904.1"/>
    </source>
</evidence>
<accession>A0A841KZ54</accession>
<organism evidence="1 2">
    <name type="scientific">Anaerosolibacter carboniphilus</name>
    <dbReference type="NCBI Taxonomy" id="1417629"/>
    <lineage>
        <taxon>Bacteria</taxon>
        <taxon>Bacillati</taxon>
        <taxon>Bacillota</taxon>
        <taxon>Clostridia</taxon>
        <taxon>Peptostreptococcales</taxon>
        <taxon>Thermotaleaceae</taxon>
        <taxon>Anaerosolibacter</taxon>
    </lineage>
</organism>
<gene>
    <name evidence="1" type="ORF">HNQ80_005079</name>
</gene>
<reference evidence="1 2" key="1">
    <citation type="submission" date="2020-08" db="EMBL/GenBank/DDBJ databases">
        <title>Genomic Encyclopedia of Type Strains, Phase IV (KMG-IV): sequencing the most valuable type-strain genomes for metagenomic binning, comparative biology and taxonomic classification.</title>
        <authorList>
            <person name="Goeker M."/>
        </authorList>
    </citation>
    <scope>NUCLEOTIDE SEQUENCE [LARGE SCALE GENOMIC DNA]</scope>
    <source>
        <strain evidence="1 2">DSM 103526</strain>
    </source>
</reference>
<proteinExistence type="predicted"/>
<protein>
    <submittedName>
        <fullName evidence="1">Uncharacterized protein</fullName>
    </submittedName>
</protein>
<evidence type="ECO:0000313" key="2">
    <source>
        <dbReference type="Proteomes" id="UP000579281"/>
    </source>
</evidence>
<name>A0A841KZ54_9FIRM</name>
<dbReference type="EMBL" id="JACHEN010000054">
    <property type="protein sequence ID" value="MBB6218904.1"/>
    <property type="molecule type" value="Genomic_DNA"/>
</dbReference>
<keyword evidence="2" id="KW-1185">Reference proteome</keyword>
<dbReference type="AlphaFoldDB" id="A0A841KZ54"/>